<dbReference type="EMBL" id="CAMXCT020001097">
    <property type="protein sequence ID" value="CAL1139976.1"/>
    <property type="molecule type" value="Genomic_DNA"/>
</dbReference>
<feature type="region of interest" description="Disordered" evidence="1">
    <location>
        <begin position="382"/>
        <end position="409"/>
    </location>
</feature>
<dbReference type="EMBL" id="CAMXCT010001097">
    <property type="protein sequence ID" value="CAI3986601.1"/>
    <property type="molecule type" value="Genomic_DNA"/>
</dbReference>
<evidence type="ECO:0000313" key="3">
    <source>
        <dbReference type="EMBL" id="CAL4773913.1"/>
    </source>
</evidence>
<reference evidence="3 4" key="2">
    <citation type="submission" date="2024-05" db="EMBL/GenBank/DDBJ databases">
        <authorList>
            <person name="Chen Y."/>
            <person name="Shah S."/>
            <person name="Dougan E. K."/>
            <person name="Thang M."/>
            <person name="Chan C."/>
        </authorList>
    </citation>
    <scope>NUCLEOTIDE SEQUENCE [LARGE SCALE GENOMIC DNA]</scope>
</reference>
<name>A0A9P1FSK0_9DINO</name>
<gene>
    <name evidence="2" type="ORF">C1SCF055_LOCUS13944</name>
</gene>
<comment type="caution">
    <text evidence="2">The sequence shown here is derived from an EMBL/GenBank/DDBJ whole genome shotgun (WGS) entry which is preliminary data.</text>
</comment>
<reference evidence="2" key="1">
    <citation type="submission" date="2022-10" db="EMBL/GenBank/DDBJ databases">
        <authorList>
            <person name="Chen Y."/>
            <person name="Dougan E. K."/>
            <person name="Chan C."/>
            <person name="Rhodes N."/>
            <person name="Thang M."/>
        </authorList>
    </citation>
    <scope>NUCLEOTIDE SEQUENCE</scope>
</reference>
<evidence type="ECO:0000313" key="2">
    <source>
        <dbReference type="EMBL" id="CAI3986601.1"/>
    </source>
</evidence>
<organism evidence="2">
    <name type="scientific">Cladocopium goreaui</name>
    <dbReference type="NCBI Taxonomy" id="2562237"/>
    <lineage>
        <taxon>Eukaryota</taxon>
        <taxon>Sar</taxon>
        <taxon>Alveolata</taxon>
        <taxon>Dinophyceae</taxon>
        <taxon>Suessiales</taxon>
        <taxon>Symbiodiniaceae</taxon>
        <taxon>Cladocopium</taxon>
    </lineage>
</organism>
<feature type="region of interest" description="Disordered" evidence="1">
    <location>
        <begin position="623"/>
        <end position="642"/>
    </location>
</feature>
<feature type="compositionally biased region" description="Low complexity" evidence="1">
    <location>
        <begin position="385"/>
        <end position="396"/>
    </location>
</feature>
<keyword evidence="4" id="KW-1185">Reference proteome</keyword>
<dbReference type="AlphaFoldDB" id="A0A9P1FSK0"/>
<evidence type="ECO:0000256" key="1">
    <source>
        <dbReference type="SAM" id="MobiDB-lite"/>
    </source>
</evidence>
<proteinExistence type="predicted"/>
<dbReference type="EMBL" id="CAMXCT030001097">
    <property type="protein sequence ID" value="CAL4773913.1"/>
    <property type="molecule type" value="Genomic_DNA"/>
</dbReference>
<protein>
    <submittedName>
        <fullName evidence="2">Uncharacterized protein</fullName>
    </submittedName>
</protein>
<sequence>MAILKEVGLAYIAKLRPRDLLVHPCNRGGQMVNGFDVAAKGQAICAVGWDINKIREPVCVELPFDAVKKAEIIEANTKLADQSNGMLAKPFGKERCCSISASHTTSFLRALEAGCTFGTEQLSLEQLQAKGDDLGQLLQEGWDWTVISAKVEEEIPSLPSLLQQAYNSDHGILKPPTELEVMMTIAQTYELQPQGHKDLGKAVSQAASSMPPCKSYIKSIGDFVGSFAGGESFNLLKYLDFVGRSYGASVLMGEDFCNLVAYTDWKMGSTTLPFLRVGLCATQVTAPAAAVKDGISRMVNKSDFDKLKQKKMNTEVFKAEQLMAVAWKTLENSQLAFEKKALLFGKLQLKLVLQLLGKELKGREGKQYQDMDAVSQMFEEEVRESSGGASATGTSAERPAEPVKSLEDANDPKAIALNANKHIKLNKHYVFKKAEGKVWKLVSLKDTVASLVHKPFFEPEEHQDVLHSELKDLKEWKKDAPELVNQTLVEKLSPSASLTLTEELHRLGDPKLLVSNHHQVFTSVKVNKGKLLLLPMGTLQLLPMDKIQKHHCIIRCTDLDKQVLLVQAFKCDFVKETGLFCPYWMVKAGSNADESPLAKQIVKYANLQIPALVNKKQVEKHTLLQVEPEEEDASGSKKKKTS</sequence>
<accession>A0A9P1FSK0</accession>
<dbReference type="Proteomes" id="UP001152797">
    <property type="component" value="Unassembled WGS sequence"/>
</dbReference>
<evidence type="ECO:0000313" key="4">
    <source>
        <dbReference type="Proteomes" id="UP001152797"/>
    </source>
</evidence>
<feature type="compositionally biased region" description="Basic and acidic residues" evidence="1">
    <location>
        <begin position="398"/>
        <end position="409"/>
    </location>
</feature>